<name>A0A366FP47_9HYPH</name>
<comment type="caution">
    <text evidence="2">The sequence shown here is derived from an EMBL/GenBank/DDBJ whole genome shotgun (WGS) entry which is preliminary data.</text>
</comment>
<evidence type="ECO:0000313" key="3">
    <source>
        <dbReference type="Proteomes" id="UP000253529"/>
    </source>
</evidence>
<proteinExistence type="predicted"/>
<sequence>MLKPLAFVGLAVALTAAQAAFAQPSGYGTEGPNGRRLDARAQSTYQRHWNSANESKYRAEESARWMRHHGEGFPNPF</sequence>
<gene>
    <name evidence="2" type="ORF">DFR50_105106</name>
</gene>
<organism evidence="2 3">
    <name type="scientific">Roseiarcus fermentans</name>
    <dbReference type="NCBI Taxonomy" id="1473586"/>
    <lineage>
        <taxon>Bacteria</taxon>
        <taxon>Pseudomonadati</taxon>
        <taxon>Pseudomonadota</taxon>
        <taxon>Alphaproteobacteria</taxon>
        <taxon>Hyphomicrobiales</taxon>
        <taxon>Roseiarcaceae</taxon>
        <taxon>Roseiarcus</taxon>
    </lineage>
</organism>
<dbReference type="RefSeq" id="WP_113888260.1">
    <property type="nucleotide sequence ID" value="NZ_QNRK01000005.1"/>
</dbReference>
<feature type="chain" id="PRO_5016743830" evidence="1">
    <location>
        <begin position="23"/>
        <end position="77"/>
    </location>
</feature>
<feature type="signal peptide" evidence="1">
    <location>
        <begin position="1"/>
        <end position="22"/>
    </location>
</feature>
<keyword evidence="1" id="KW-0732">Signal</keyword>
<accession>A0A366FP47</accession>
<dbReference type="AlphaFoldDB" id="A0A366FP47"/>
<keyword evidence="3" id="KW-1185">Reference proteome</keyword>
<protein>
    <submittedName>
        <fullName evidence="2">Uncharacterized protein</fullName>
    </submittedName>
</protein>
<evidence type="ECO:0000313" key="2">
    <source>
        <dbReference type="EMBL" id="RBP16463.1"/>
    </source>
</evidence>
<dbReference type="Proteomes" id="UP000253529">
    <property type="component" value="Unassembled WGS sequence"/>
</dbReference>
<dbReference type="EMBL" id="QNRK01000005">
    <property type="protein sequence ID" value="RBP16463.1"/>
    <property type="molecule type" value="Genomic_DNA"/>
</dbReference>
<evidence type="ECO:0000256" key="1">
    <source>
        <dbReference type="SAM" id="SignalP"/>
    </source>
</evidence>
<reference evidence="2 3" key="1">
    <citation type="submission" date="2018-06" db="EMBL/GenBank/DDBJ databases">
        <title>Genomic Encyclopedia of Type Strains, Phase IV (KMG-IV): sequencing the most valuable type-strain genomes for metagenomic binning, comparative biology and taxonomic classification.</title>
        <authorList>
            <person name="Goeker M."/>
        </authorList>
    </citation>
    <scope>NUCLEOTIDE SEQUENCE [LARGE SCALE GENOMIC DNA]</scope>
    <source>
        <strain evidence="2 3">DSM 24875</strain>
    </source>
</reference>